<proteinExistence type="predicted"/>
<comment type="caution">
    <text evidence="2">The sequence shown here is derived from an EMBL/GenBank/DDBJ whole genome shotgun (WGS) entry which is preliminary data.</text>
</comment>
<reference evidence="2 3" key="1">
    <citation type="submission" date="2014-07" db="EMBL/GenBank/DDBJ databases">
        <authorList>
            <person name="McCorrison J."/>
            <person name="Sanka R."/>
            <person name="Torralba M."/>
            <person name="Gillis M."/>
            <person name="Haft D.H."/>
            <person name="Methe B."/>
            <person name="Sutton G."/>
            <person name="Nelson K.E."/>
        </authorList>
    </citation>
    <scope>NUCLEOTIDE SEQUENCE [LARGE SCALE GENOMIC DNA]</scope>
    <source>
        <strain evidence="2 3">DNF00011</strain>
    </source>
</reference>
<dbReference type="SUPFAM" id="SSF56112">
    <property type="entry name" value="Protein kinase-like (PK-like)"/>
    <property type="match status" value="1"/>
</dbReference>
<accession>A0A096AHG9</accession>
<organism evidence="2 3">
    <name type="scientific">Pseudoglutamicibacter albus DNF00011</name>
    <dbReference type="NCBI Taxonomy" id="1401063"/>
    <lineage>
        <taxon>Bacteria</taxon>
        <taxon>Bacillati</taxon>
        <taxon>Actinomycetota</taxon>
        <taxon>Actinomycetes</taxon>
        <taxon>Micrococcales</taxon>
        <taxon>Micrococcaceae</taxon>
        <taxon>Pseudoglutamicibacter</taxon>
    </lineage>
</organism>
<dbReference type="Proteomes" id="UP000053528">
    <property type="component" value="Unassembled WGS sequence"/>
</dbReference>
<protein>
    <recommendedName>
        <fullName evidence="4">Aminoglycoside phosphotransferase domain-containing protein</fullName>
    </recommendedName>
</protein>
<gene>
    <name evidence="2" type="ORF">HMPREF2128_05725</name>
</gene>
<feature type="compositionally biased region" description="Low complexity" evidence="1">
    <location>
        <begin position="358"/>
        <end position="400"/>
    </location>
</feature>
<name>A0A096AHG9_9MICC</name>
<sequence length="412" mass="44907">MSEWEDTWKAAGWKDTARGWIQRALDTLGIECVARLKPVTATLAAAVYSIDTPEGTIYFKATAPARAAEATLSAHLAAVTKGHVPVPIAVEPEQGWILTPGIGTPLSDLMPQRQHGKRRSSTLSPKDAEAATKLIGRVLTEASDLHQATATSQDRLMNLGALAYTDESWPDLYTDALDIHESMPDYHPLWIEPTTLDFLRRESRHLKDASAALASTKLPLVYNQLNPESRSILLPDSHRNPIMFVGWSGATFTNPLLAIAGIALELGNVLRTEPLQEPMRSLLVNYITPLAADSPVSPENLLDYLIPATLLAHVRNYLALMELMRDAPPETQTKYAGELRALLHYAVDSDPRHHNHRANGNSARANGAGRNVARGNGDGGNSDNRNGNSRNNASRSGASRNGRRHGRRSALS</sequence>
<feature type="region of interest" description="Disordered" evidence="1">
    <location>
        <begin position="350"/>
        <end position="412"/>
    </location>
</feature>
<dbReference type="RefSeq" id="WP_035756027.1">
    <property type="nucleotide sequence ID" value="NZ_JRNH01000015.1"/>
</dbReference>
<evidence type="ECO:0008006" key="4">
    <source>
        <dbReference type="Google" id="ProtNLM"/>
    </source>
</evidence>
<evidence type="ECO:0000313" key="2">
    <source>
        <dbReference type="EMBL" id="KGF20394.1"/>
    </source>
</evidence>
<dbReference type="InterPro" id="IPR011009">
    <property type="entry name" value="Kinase-like_dom_sf"/>
</dbReference>
<feature type="compositionally biased region" description="Basic residues" evidence="1">
    <location>
        <begin position="401"/>
        <end position="412"/>
    </location>
</feature>
<dbReference type="AlphaFoldDB" id="A0A096AHG9"/>
<dbReference type="EMBL" id="JRNH01000015">
    <property type="protein sequence ID" value="KGF20394.1"/>
    <property type="molecule type" value="Genomic_DNA"/>
</dbReference>
<evidence type="ECO:0000313" key="3">
    <source>
        <dbReference type="Proteomes" id="UP000053528"/>
    </source>
</evidence>
<evidence type="ECO:0000256" key="1">
    <source>
        <dbReference type="SAM" id="MobiDB-lite"/>
    </source>
</evidence>